<dbReference type="GO" id="GO:0020037">
    <property type="term" value="F:heme binding"/>
    <property type="evidence" value="ECO:0007669"/>
    <property type="project" value="InterPro"/>
</dbReference>
<dbReference type="Gene3D" id="1.10.490.10">
    <property type="entry name" value="Globins"/>
    <property type="match status" value="1"/>
</dbReference>
<dbReference type="EMBL" id="RIAR02000001">
    <property type="protein sequence ID" value="NSL89164.1"/>
    <property type="molecule type" value="Genomic_DNA"/>
</dbReference>
<gene>
    <name evidence="2" type="ORF">ECE50_020135</name>
</gene>
<dbReference type="InterPro" id="IPR009050">
    <property type="entry name" value="Globin-like_sf"/>
</dbReference>
<dbReference type="AlphaFoldDB" id="A0A3S1D163"/>
<dbReference type="Proteomes" id="UP000281028">
    <property type="component" value="Unassembled WGS sequence"/>
</dbReference>
<dbReference type="GO" id="GO:0019825">
    <property type="term" value="F:oxygen binding"/>
    <property type="evidence" value="ECO:0007669"/>
    <property type="project" value="InterPro"/>
</dbReference>
<reference evidence="2" key="1">
    <citation type="submission" date="2020-05" db="EMBL/GenBank/DDBJ databases">
        <title>Chitinophaga laudate sp. nov., isolated from a tropical peat swamp.</title>
        <authorList>
            <person name="Goh C.B.S."/>
            <person name="Lee M.S."/>
            <person name="Parimannan S."/>
            <person name="Pasbakhsh P."/>
            <person name="Yule C.M."/>
            <person name="Rajandas H."/>
            <person name="Loke S."/>
            <person name="Croft L."/>
            <person name="Tan J.B.L."/>
        </authorList>
    </citation>
    <scope>NUCLEOTIDE SEQUENCE</scope>
    <source>
        <strain evidence="2">Mgbs1</strain>
    </source>
</reference>
<evidence type="ECO:0000259" key="1">
    <source>
        <dbReference type="Pfam" id="PF11563"/>
    </source>
</evidence>
<evidence type="ECO:0000313" key="2">
    <source>
        <dbReference type="EMBL" id="NSL89164.1"/>
    </source>
</evidence>
<dbReference type="InterPro" id="IPR012292">
    <property type="entry name" value="Globin/Proto"/>
</dbReference>
<accession>A0A3S1D163</accession>
<protein>
    <recommendedName>
        <fullName evidence="1">Globin-sensor domain-containing protein</fullName>
    </recommendedName>
</protein>
<dbReference type="Pfam" id="PF11563">
    <property type="entry name" value="Protoglobin"/>
    <property type="match status" value="1"/>
</dbReference>
<sequence length="192" mass="22463">MSNAAEKPPVIPDPRNSPVDAQTLIKIKRMMLFTHEDEQYLTMAGEVLAPHAEDILNKWYERIVSNNYLANYFTQSGAPDLNYVHSLRPHFREWISSLCRRSESMRWWEFEEKIIRQLQLRNIPVDDLHPLSPLFLRYLSTFVFPVSEAGRYFLNNTGYGSDDIEKMHQAWFKAVSLSALLWLYPGGQKPPF</sequence>
<dbReference type="SUPFAM" id="SSF46458">
    <property type="entry name" value="Globin-like"/>
    <property type="match status" value="1"/>
</dbReference>
<dbReference type="OrthoDB" id="9780134at2"/>
<organism evidence="2 3">
    <name type="scientific">Chitinophaga solisilvae</name>
    <dbReference type="NCBI Taxonomy" id="1233460"/>
    <lineage>
        <taxon>Bacteria</taxon>
        <taxon>Pseudomonadati</taxon>
        <taxon>Bacteroidota</taxon>
        <taxon>Chitinophagia</taxon>
        <taxon>Chitinophagales</taxon>
        <taxon>Chitinophagaceae</taxon>
        <taxon>Chitinophaga</taxon>
    </lineage>
</organism>
<keyword evidence="3" id="KW-1185">Reference proteome</keyword>
<dbReference type="InterPro" id="IPR044398">
    <property type="entry name" value="Globin-sensor_dom"/>
</dbReference>
<evidence type="ECO:0000313" key="3">
    <source>
        <dbReference type="Proteomes" id="UP000281028"/>
    </source>
</evidence>
<proteinExistence type="predicted"/>
<name>A0A3S1D163_9BACT</name>
<comment type="caution">
    <text evidence="2">The sequence shown here is derived from an EMBL/GenBank/DDBJ whole genome shotgun (WGS) entry which is preliminary data.</text>
</comment>
<feature type="domain" description="Globin-sensor" evidence="1">
    <location>
        <begin position="23"/>
        <end position="183"/>
    </location>
</feature>